<dbReference type="AlphaFoldDB" id="A0A6M4WYC3"/>
<accession>A0A6M4WYC3</accession>
<protein>
    <submittedName>
        <fullName evidence="1">Uncharacterized protein</fullName>
    </submittedName>
</protein>
<organism evidence="1 2">
    <name type="scientific">Streptomyces asoensis</name>
    <dbReference type="NCBI Taxonomy" id="249586"/>
    <lineage>
        <taxon>Bacteria</taxon>
        <taxon>Bacillati</taxon>
        <taxon>Actinomycetota</taxon>
        <taxon>Actinomycetes</taxon>
        <taxon>Kitasatosporales</taxon>
        <taxon>Streptomycetaceae</taxon>
        <taxon>Streptomyces</taxon>
    </lineage>
</organism>
<keyword evidence="2" id="KW-1185">Reference proteome</keyword>
<evidence type="ECO:0000313" key="2">
    <source>
        <dbReference type="Proteomes" id="UP000502665"/>
    </source>
</evidence>
<name>A0A6M4WYC3_9ACTN</name>
<dbReference type="EMBL" id="CP049838">
    <property type="protein sequence ID" value="QJT04355.1"/>
    <property type="molecule type" value="Genomic_DNA"/>
</dbReference>
<reference evidence="1" key="1">
    <citation type="submission" date="2020-03" db="EMBL/GenBank/DDBJ databases">
        <title>Molecular networking-based the target discovery of potent antiproliferative macrolactams: 5/6/7/16 polycyclic ansamycins and glycosylated trienomycin from Streptomyces cacaoi subsp. asoensis.</title>
        <authorList>
            <person name="Liu L.-L."/>
        </authorList>
    </citation>
    <scope>NUCLEOTIDE SEQUENCE [LARGE SCALE GENOMIC DNA]</scope>
    <source>
        <strain evidence="1">H2S5</strain>
    </source>
</reference>
<proteinExistence type="predicted"/>
<dbReference type="Proteomes" id="UP000502665">
    <property type="component" value="Chromosome"/>
</dbReference>
<evidence type="ECO:0000313" key="1">
    <source>
        <dbReference type="EMBL" id="QJT04355.1"/>
    </source>
</evidence>
<gene>
    <name evidence="1" type="ORF">G9272_32070</name>
</gene>
<dbReference type="RefSeq" id="WP_171399697.1">
    <property type="nucleotide sequence ID" value="NZ_CP049838.1"/>
</dbReference>
<sequence length="224" mass="22623">MPDVGDFATARLAVDPADVTTAATLVVTRPDGTTVTPVVTGADGGATWTAPVTYTLAGLWRLSWTVTGTGAGVQHEIVSVAPAPAIVGTGRVYATTTQLAEYLHAAPPLNAPKLLTDASRALDDALGAAVYDTDTLTQLPTNAEVAAAFAEAVCAIVEWWGETGDPVGADGGWDSVSAGPVSLSGRSGSAAATPVAAGVLPPRALAALQRIPGCDFWVGAWSSW</sequence>